<sequence length="59" mass="6893">MESDYVTIIITVVNFIVLFSIIIVVYKSIRGFKNFINRNKEMNKKIDIILDKLENKGNS</sequence>
<evidence type="ECO:0000256" key="1">
    <source>
        <dbReference type="SAM" id="Phobius"/>
    </source>
</evidence>
<keyword evidence="1" id="KW-0472">Membrane</keyword>
<name>A0ABW8SJR9_9CLOT</name>
<organism evidence="2 3">
    <name type="scientific">Candidatus Clostridium eludens</name>
    <dbReference type="NCBI Taxonomy" id="3381663"/>
    <lineage>
        <taxon>Bacteria</taxon>
        <taxon>Bacillati</taxon>
        <taxon>Bacillota</taxon>
        <taxon>Clostridia</taxon>
        <taxon>Eubacteriales</taxon>
        <taxon>Clostridiaceae</taxon>
        <taxon>Clostridium</taxon>
    </lineage>
</organism>
<dbReference type="Proteomes" id="UP001623660">
    <property type="component" value="Unassembled WGS sequence"/>
</dbReference>
<dbReference type="EMBL" id="JBJHZX010000016">
    <property type="protein sequence ID" value="MFL0196302.1"/>
    <property type="molecule type" value="Genomic_DNA"/>
</dbReference>
<evidence type="ECO:0000313" key="3">
    <source>
        <dbReference type="Proteomes" id="UP001623660"/>
    </source>
</evidence>
<keyword evidence="1" id="KW-1133">Transmembrane helix</keyword>
<reference evidence="2 3" key="1">
    <citation type="submission" date="2024-11" db="EMBL/GenBank/DDBJ databases">
        <authorList>
            <person name="Heng Y.C."/>
            <person name="Lim A.C.H."/>
            <person name="Lee J.K.Y."/>
            <person name="Kittelmann S."/>
        </authorList>
    </citation>
    <scope>NUCLEOTIDE SEQUENCE [LARGE SCALE GENOMIC DNA]</scope>
    <source>
        <strain evidence="2 3">WILCCON 0269</strain>
    </source>
</reference>
<feature type="transmembrane region" description="Helical" evidence="1">
    <location>
        <begin position="6"/>
        <end position="26"/>
    </location>
</feature>
<evidence type="ECO:0008006" key="4">
    <source>
        <dbReference type="Google" id="ProtNLM"/>
    </source>
</evidence>
<protein>
    <recommendedName>
        <fullName evidence="4">Carboxymuconolactone decarboxylase</fullName>
    </recommendedName>
</protein>
<keyword evidence="1" id="KW-0812">Transmembrane</keyword>
<dbReference type="RefSeq" id="WP_406792408.1">
    <property type="nucleotide sequence ID" value="NZ_JBJHZX010000016.1"/>
</dbReference>
<gene>
    <name evidence="2" type="ORF">ACJDU8_12155</name>
</gene>
<accession>A0ABW8SJR9</accession>
<keyword evidence="3" id="KW-1185">Reference proteome</keyword>
<comment type="caution">
    <text evidence="2">The sequence shown here is derived from an EMBL/GenBank/DDBJ whole genome shotgun (WGS) entry which is preliminary data.</text>
</comment>
<proteinExistence type="predicted"/>
<evidence type="ECO:0000313" key="2">
    <source>
        <dbReference type="EMBL" id="MFL0196302.1"/>
    </source>
</evidence>